<evidence type="ECO:0008006" key="3">
    <source>
        <dbReference type="Google" id="ProtNLM"/>
    </source>
</evidence>
<proteinExistence type="predicted"/>
<dbReference type="EMBL" id="CP101989">
    <property type="protein sequence ID" value="UUI66753.1"/>
    <property type="molecule type" value="Genomic_DNA"/>
</dbReference>
<keyword evidence="2" id="KW-1185">Reference proteome</keyword>
<accession>A0ABY5KAF8</accession>
<evidence type="ECO:0000313" key="2">
    <source>
        <dbReference type="Proteomes" id="UP001317322"/>
    </source>
</evidence>
<protein>
    <recommendedName>
        <fullName evidence="3">Butirosin biosynthesis protein H N-terminal domain-containing protein</fullName>
    </recommendedName>
</protein>
<gene>
    <name evidence="1" type="ORF">NP075_08670</name>
</gene>
<reference evidence="1 2" key="1">
    <citation type="submission" date="2022-07" db="EMBL/GenBank/DDBJ databases">
        <title>Novel species in genus cellulomonas.</title>
        <authorList>
            <person name="Ye L."/>
        </authorList>
    </citation>
    <scope>NUCLEOTIDE SEQUENCE [LARGE SCALE GENOMIC DNA]</scope>
    <source>
        <strain evidence="2">zg-Y908</strain>
    </source>
</reference>
<dbReference type="RefSeq" id="WP_227562804.1">
    <property type="nucleotide sequence ID" value="NZ_CP101989.1"/>
</dbReference>
<organism evidence="1 2">
    <name type="scientific">Cellulomonas wangsupingiae</name>
    <dbReference type="NCBI Taxonomy" id="2968085"/>
    <lineage>
        <taxon>Bacteria</taxon>
        <taxon>Bacillati</taxon>
        <taxon>Actinomycetota</taxon>
        <taxon>Actinomycetes</taxon>
        <taxon>Micrococcales</taxon>
        <taxon>Cellulomonadaceae</taxon>
        <taxon>Cellulomonas</taxon>
    </lineage>
</organism>
<dbReference type="Proteomes" id="UP001317322">
    <property type="component" value="Chromosome"/>
</dbReference>
<evidence type="ECO:0000313" key="1">
    <source>
        <dbReference type="EMBL" id="UUI66753.1"/>
    </source>
</evidence>
<sequence length="338" mass="36358">MDIQDQVTTLAMDAPRATLGLSCYTANLERYLSHEWDGPALIARSVRLAVGLGRQDGLLAFSHHDPALDALPDGTHLRHAGAASVGDALAGIADEVRSWGRALVVADASRLPWAPPGVDPGPHWLLVDGRRTDAWHVVDAFAALLPQGAQASFDGWLGTDVLARVLDLPERPGPWPEVHRLRDELAFGAVVEPGPHGRARWLTRTALTGPVPGPDGGLPGRWLTTDEETLPFLAEHLVAEGARAARQLEDVWAVAGHRAFAHGWALAHGTAADPARAAHARTLWERLPRDLRYAVTAAQRGRARPDLVRDRLARVMEAEVAAAGDDVTTRVVREGEGP</sequence>
<name>A0ABY5KAF8_9CELL</name>